<dbReference type="Proteomes" id="UP001419268">
    <property type="component" value="Unassembled WGS sequence"/>
</dbReference>
<dbReference type="InterPro" id="IPR018930">
    <property type="entry name" value="LEA-18"/>
</dbReference>
<keyword evidence="3" id="KW-1185">Reference proteome</keyword>
<sequence length="85" mass="9481">MSKREDENNLISERERVHVESNANSPYVNYIDLEDYKMKAYGTEGHVEPKQGLGGGATDAPTQSGSAKEEEEIWAVDSVNRPVQK</sequence>
<dbReference type="EMBL" id="JBBNAG010000003">
    <property type="protein sequence ID" value="KAK9149407.1"/>
    <property type="molecule type" value="Genomic_DNA"/>
</dbReference>
<reference evidence="2 3" key="1">
    <citation type="submission" date="2024-01" db="EMBL/GenBank/DDBJ databases">
        <title>Genome assemblies of Stephania.</title>
        <authorList>
            <person name="Yang L."/>
        </authorList>
    </citation>
    <scope>NUCLEOTIDE SEQUENCE [LARGE SCALE GENOMIC DNA]</scope>
    <source>
        <strain evidence="2">JXDWG</strain>
        <tissue evidence="2">Leaf</tissue>
    </source>
</reference>
<accession>A0AAP0PMG4</accession>
<evidence type="ECO:0000313" key="3">
    <source>
        <dbReference type="Proteomes" id="UP001419268"/>
    </source>
</evidence>
<organism evidence="2 3">
    <name type="scientific">Stephania cephalantha</name>
    <dbReference type="NCBI Taxonomy" id="152367"/>
    <lineage>
        <taxon>Eukaryota</taxon>
        <taxon>Viridiplantae</taxon>
        <taxon>Streptophyta</taxon>
        <taxon>Embryophyta</taxon>
        <taxon>Tracheophyta</taxon>
        <taxon>Spermatophyta</taxon>
        <taxon>Magnoliopsida</taxon>
        <taxon>Ranunculales</taxon>
        <taxon>Menispermaceae</taxon>
        <taxon>Menispermoideae</taxon>
        <taxon>Cissampelideae</taxon>
        <taxon>Stephania</taxon>
    </lineage>
</organism>
<feature type="region of interest" description="Disordered" evidence="1">
    <location>
        <begin position="47"/>
        <end position="85"/>
    </location>
</feature>
<evidence type="ECO:0000313" key="2">
    <source>
        <dbReference type="EMBL" id="KAK9149407.1"/>
    </source>
</evidence>
<evidence type="ECO:0000256" key="1">
    <source>
        <dbReference type="SAM" id="MobiDB-lite"/>
    </source>
</evidence>
<comment type="caution">
    <text evidence="2">The sequence shown here is derived from an EMBL/GenBank/DDBJ whole genome shotgun (WGS) entry which is preliminary data.</text>
</comment>
<feature type="compositionally biased region" description="Basic and acidic residues" evidence="1">
    <location>
        <begin position="1"/>
        <end position="19"/>
    </location>
</feature>
<gene>
    <name evidence="2" type="ORF">Scep_008164</name>
</gene>
<name>A0AAP0PMG4_9MAGN</name>
<dbReference type="Pfam" id="PF10714">
    <property type="entry name" value="LEA_6"/>
    <property type="match status" value="1"/>
</dbReference>
<feature type="region of interest" description="Disordered" evidence="1">
    <location>
        <begin position="1"/>
        <end position="21"/>
    </location>
</feature>
<proteinExistence type="predicted"/>
<dbReference type="AlphaFoldDB" id="A0AAP0PMG4"/>
<protein>
    <submittedName>
        <fullName evidence="2">Uncharacterized protein</fullName>
    </submittedName>
</protein>